<dbReference type="PANTHER" id="PTHR42928">
    <property type="entry name" value="TRICARBOXYLATE-BINDING PROTEIN"/>
    <property type="match status" value="1"/>
</dbReference>
<dbReference type="KEGG" id="aant:HUK68_05600"/>
<protein>
    <submittedName>
        <fullName evidence="2">Tripartite tricarboxylate transporter substrate binding protein</fullName>
    </submittedName>
</protein>
<name>A0A6N1X9A4_9BURK</name>
<keyword evidence="3" id="KW-1185">Reference proteome</keyword>
<dbReference type="PANTHER" id="PTHR42928:SF5">
    <property type="entry name" value="BLR1237 PROTEIN"/>
    <property type="match status" value="1"/>
</dbReference>
<dbReference type="InterPro" id="IPR042100">
    <property type="entry name" value="Bug_dom1"/>
</dbReference>
<dbReference type="SUPFAM" id="SSF53850">
    <property type="entry name" value="Periplasmic binding protein-like II"/>
    <property type="match status" value="1"/>
</dbReference>
<dbReference type="Gene3D" id="3.40.190.10">
    <property type="entry name" value="Periplasmic binding protein-like II"/>
    <property type="match status" value="1"/>
</dbReference>
<gene>
    <name evidence="2" type="ORF">HUK68_05600</name>
</gene>
<sequence length="324" mass="33698">MNRRCAARWLALGTFVGAVGSAWAVYPERPLTLIVPFAPGGSSDIIARTIAPELSARLGQPIVVENYAGAGGVLGMTRAVRATADGYSLLLGSGSEVLINKLINPALQFDGLRDLRPVAFVGTGPMVLVGKKALPPNTASELAAYAKDPKHLLNYASAGNGTPMHVAGELFNLKAQTRISHVPYRGASPALVDVMGGQIELGIATLTAAQSFIKAGKIKAYGVLSREKSPLAPDLAAIGQTPGLEAVDLGVWFGLFAPAKTPNDVTARLETAARAVLANPEIVRKLAEQGVAASGASAGELKAFMAQEVEKYRAVVKAADIKPQ</sequence>
<dbReference type="AlphaFoldDB" id="A0A6N1X9A4"/>
<dbReference type="InterPro" id="IPR005064">
    <property type="entry name" value="BUG"/>
</dbReference>
<evidence type="ECO:0000313" key="3">
    <source>
        <dbReference type="Proteomes" id="UP000509579"/>
    </source>
</evidence>
<organism evidence="2 3">
    <name type="scientific">Comamonas antarctica</name>
    <dbReference type="NCBI Taxonomy" id="2743470"/>
    <lineage>
        <taxon>Bacteria</taxon>
        <taxon>Pseudomonadati</taxon>
        <taxon>Pseudomonadota</taxon>
        <taxon>Betaproteobacteria</taxon>
        <taxon>Burkholderiales</taxon>
        <taxon>Comamonadaceae</taxon>
        <taxon>Comamonas</taxon>
    </lineage>
</organism>
<evidence type="ECO:0000313" key="2">
    <source>
        <dbReference type="EMBL" id="QKV54953.1"/>
    </source>
</evidence>
<dbReference type="EMBL" id="CP054840">
    <property type="protein sequence ID" value="QKV54953.1"/>
    <property type="molecule type" value="Genomic_DNA"/>
</dbReference>
<dbReference type="Gene3D" id="3.40.190.150">
    <property type="entry name" value="Bordetella uptake gene, domain 1"/>
    <property type="match status" value="1"/>
</dbReference>
<dbReference type="Pfam" id="PF03401">
    <property type="entry name" value="TctC"/>
    <property type="match status" value="1"/>
</dbReference>
<dbReference type="Proteomes" id="UP000509579">
    <property type="component" value="Chromosome"/>
</dbReference>
<proteinExistence type="inferred from homology"/>
<comment type="similarity">
    <text evidence="1">Belongs to the UPF0065 (bug) family.</text>
</comment>
<reference evidence="2 3" key="1">
    <citation type="submission" date="2020-06" db="EMBL/GenBank/DDBJ databases">
        <title>Acidovorax antarctica sp. nov., isolated from Corinth ice sheet soil, Antarctic Fields Peninsula.</title>
        <authorList>
            <person name="Xu Q."/>
            <person name="Peng F."/>
        </authorList>
    </citation>
    <scope>NUCLEOTIDE SEQUENCE [LARGE SCALE GENOMIC DNA]</scope>
    <source>
        <strain evidence="2 3">16-35-5</strain>
    </source>
</reference>
<accession>A0A6N1X9A4</accession>
<evidence type="ECO:0000256" key="1">
    <source>
        <dbReference type="ARBA" id="ARBA00006987"/>
    </source>
</evidence>
<dbReference type="PIRSF" id="PIRSF017082">
    <property type="entry name" value="YflP"/>
    <property type="match status" value="1"/>
</dbReference>